<dbReference type="GO" id="GO:0005886">
    <property type="term" value="C:plasma membrane"/>
    <property type="evidence" value="ECO:0007669"/>
    <property type="project" value="UniProtKB-SubCell"/>
</dbReference>
<evidence type="ECO:0000256" key="1">
    <source>
        <dbReference type="ARBA" id="ARBA00004162"/>
    </source>
</evidence>
<name>A0A2A4GZ02_9STAP</name>
<dbReference type="Proteomes" id="UP000218335">
    <property type="component" value="Unassembled WGS sequence"/>
</dbReference>
<dbReference type="SMART" id="SM00228">
    <property type="entry name" value="PDZ"/>
    <property type="match status" value="1"/>
</dbReference>
<reference evidence="12 13" key="1">
    <citation type="journal article" date="2017" name="PLoS ONE">
        <title>Development of a real-time PCR for detection of Staphylococcus pseudintermedius using a novel automated comparison of whole-genome sequences.</title>
        <authorList>
            <person name="Verstappen K.M."/>
            <person name="Huijbregts L."/>
            <person name="Spaninks M."/>
            <person name="Wagenaar J.A."/>
            <person name="Fluit A.C."/>
            <person name="Duim B."/>
        </authorList>
    </citation>
    <scope>NUCLEOTIDE SEQUENCE [LARGE SCALE GENOMIC DNA]</scope>
    <source>
        <strain evidence="12 13">215070706401-1</strain>
    </source>
</reference>
<keyword evidence="4 12" id="KW-0645">Protease</keyword>
<keyword evidence="10" id="KW-0472">Membrane</keyword>
<dbReference type="InterPro" id="IPR001940">
    <property type="entry name" value="Peptidase_S1C"/>
</dbReference>
<dbReference type="SUPFAM" id="SSF50156">
    <property type="entry name" value="PDZ domain-like"/>
    <property type="match status" value="1"/>
</dbReference>
<dbReference type="PANTHER" id="PTHR43343:SF3">
    <property type="entry name" value="PROTEASE DO-LIKE 8, CHLOROPLASTIC"/>
    <property type="match status" value="1"/>
</dbReference>
<feature type="compositionally biased region" description="Polar residues" evidence="9">
    <location>
        <begin position="96"/>
        <end position="106"/>
    </location>
</feature>
<accession>A0A2A4GZ02</accession>
<dbReference type="SUPFAM" id="SSF50494">
    <property type="entry name" value="Trypsin-like serine proteases"/>
    <property type="match status" value="1"/>
</dbReference>
<dbReference type="PROSITE" id="PS50106">
    <property type="entry name" value="PDZ"/>
    <property type="match status" value="1"/>
</dbReference>
<keyword evidence="8 10" id="KW-1133">Transmembrane helix</keyword>
<evidence type="ECO:0000256" key="2">
    <source>
        <dbReference type="ARBA" id="ARBA00010541"/>
    </source>
</evidence>
<comment type="similarity">
    <text evidence="2">Belongs to the peptidase S1C family.</text>
</comment>
<dbReference type="GO" id="GO:0004252">
    <property type="term" value="F:serine-type endopeptidase activity"/>
    <property type="evidence" value="ECO:0007669"/>
    <property type="project" value="InterPro"/>
</dbReference>
<sequence length="550" mass="61154">MERDQKHVIPRQHYKRKRREYFHNEEREERLKAEEKENALKAEKEKKQAKNNEERVKDNLRKARIEKLTHDDGDKNHQPSEIPAEEKSESARPLEETSSVTINGSQAKEAARTGAVAETTHQLNKSSHETSETTAKAEDEQGHTEDRHQTEASKHQYTTKRDWTEKVTQFISREWAKILIVLAAILVLLLLFAIFNNVNKSDNANMKQALETQQKEKGTHKKVTQTMANANTAVKSVVSIENNSQPTPDAVQDSDAQAQVEKESGSGVVYKQVGDTLYILTNAHVVGDRKEHELTFGNKQTAKAKVIGKYKMADIAVMTMKAPKGDTLKPLKHGDSSAVVLGEPVLVVGNPLSLDFQNTVGEGIVSGLNRDVPVDLNQDNEYDTLLSAFQVDAPINPGDSGGAVVDQEGHLIGIASLKINMPSVQNMGFAIPINSALAIAQKIEKEGDIQQPKTDIDMQNVVDVDKATRDEYKIPQDVSTGVVVQKVNDNSPAKNSGLKKGDVIVELDSKPIKDNLAYKQKLTQHIDQQKPVKLKVLRENEVKEISFKLK</sequence>
<evidence type="ECO:0000256" key="7">
    <source>
        <dbReference type="ARBA" id="ARBA00022825"/>
    </source>
</evidence>
<evidence type="ECO:0000313" key="12">
    <source>
        <dbReference type="EMBL" id="PCF56093.1"/>
    </source>
</evidence>
<evidence type="ECO:0000256" key="8">
    <source>
        <dbReference type="ARBA" id="ARBA00022989"/>
    </source>
</evidence>
<feature type="compositionally biased region" description="Basic and acidic residues" evidence="9">
    <location>
        <begin position="21"/>
        <end position="95"/>
    </location>
</feature>
<keyword evidence="7" id="KW-0720">Serine protease</keyword>
<evidence type="ECO:0000313" key="13">
    <source>
        <dbReference type="Proteomes" id="UP000218335"/>
    </source>
</evidence>
<evidence type="ECO:0000256" key="5">
    <source>
        <dbReference type="ARBA" id="ARBA00022692"/>
    </source>
</evidence>
<dbReference type="PANTHER" id="PTHR43343">
    <property type="entry name" value="PEPTIDASE S12"/>
    <property type="match status" value="1"/>
</dbReference>
<feature type="domain" description="PDZ" evidence="11">
    <location>
        <begin position="461"/>
        <end position="540"/>
    </location>
</feature>
<dbReference type="InterPro" id="IPR051201">
    <property type="entry name" value="Chloro_Bact_Ser_Proteases"/>
</dbReference>
<evidence type="ECO:0000256" key="3">
    <source>
        <dbReference type="ARBA" id="ARBA00021768"/>
    </source>
</evidence>
<feature type="compositionally biased region" description="Basic residues" evidence="9">
    <location>
        <begin position="8"/>
        <end position="20"/>
    </location>
</feature>
<dbReference type="Gene3D" id="2.40.10.10">
    <property type="entry name" value="Trypsin-like serine proteases"/>
    <property type="match status" value="2"/>
</dbReference>
<proteinExistence type="inferred from homology"/>
<organism evidence="12 13">
    <name type="scientific">Staphylococcus delphini</name>
    <dbReference type="NCBI Taxonomy" id="53344"/>
    <lineage>
        <taxon>Bacteria</taxon>
        <taxon>Bacillati</taxon>
        <taxon>Bacillota</taxon>
        <taxon>Bacilli</taxon>
        <taxon>Bacillales</taxon>
        <taxon>Staphylococcaceae</taxon>
        <taxon>Staphylococcus</taxon>
        <taxon>Staphylococcus intermedius group</taxon>
    </lineage>
</organism>
<keyword evidence="5 10" id="KW-0812">Transmembrane</keyword>
<gene>
    <name evidence="12" type="ORF">B5C08_03955</name>
</gene>
<comment type="subcellular location">
    <subcellularLocation>
        <location evidence="1">Cell membrane</location>
        <topology evidence="1">Single-pass membrane protein</topology>
    </subcellularLocation>
</comment>
<feature type="region of interest" description="Disordered" evidence="9">
    <location>
        <begin position="1"/>
        <end position="159"/>
    </location>
</feature>
<feature type="compositionally biased region" description="Basic and acidic residues" evidence="9">
    <location>
        <begin position="126"/>
        <end position="159"/>
    </location>
</feature>
<dbReference type="Pfam" id="PF13180">
    <property type="entry name" value="PDZ_2"/>
    <property type="match status" value="1"/>
</dbReference>
<evidence type="ECO:0000256" key="9">
    <source>
        <dbReference type="SAM" id="MobiDB-lite"/>
    </source>
</evidence>
<comment type="caution">
    <text evidence="12">The sequence shown here is derived from an EMBL/GenBank/DDBJ whole genome shotgun (WGS) entry which is preliminary data.</text>
</comment>
<dbReference type="InterPro" id="IPR001478">
    <property type="entry name" value="PDZ"/>
</dbReference>
<keyword evidence="6" id="KW-0378">Hydrolase</keyword>
<dbReference type="Pfam" id="PF13365">
    <property type="entry name" value="Trypsin_2"/>
    <property type="match status" value="1"/>
</dbReference>
<evidence type="ECO:0000256" key="4">
    <source>
        <dbReference type="ARBA" id="ARBA00022670"/>
    </source>
</evidence>
<dbReference type="PRINTS" id="PR00834">
    <property type="entry name" value="PROTEASES2C"/>
</dbReference>
<feature type="transmembrane region" description="Helical" evidence="10">
    <location>
        <begin position="175"/>
        <end position="195"/>
    </location>
</feature>
<evidence type="ECO:0000259" key="11">
    <source>
        <dbReference type="PROSITE" id="PS50106"/>
    </source>
</evidence>
<dbReference type="InterPro" id="IPR036034">
    <property type="entry name" value="PDZ_sf"/>
</dbReference>
<dbReference type="Gene3D" id="2.30.42.10">
    <property type="match status" value="1"/>
</dbReference>
<evidence type="ECO:0000256" key="6">
    <source>
        <dbReference type="ARBA" id="ARBA00022801"/>
    </source>
</evidence>
<protein>
    <recommendedName>
        <fullName evidence="3">Serine protease HtrA-like</fullName>
    </recommendedName>
</protein>
<dbReference type="AlphaFoldDB" id="A0A2A4GZ02"/>
<dbReference type="RefSeq" id="WP_096592187.1">
    <property type="nucleotide sequence ID" value="NZ_MWRM01000002.1"/>
</dbReference>
<dbReference type="InterPro" id="IPR043504">
    <property type="entry name" value="Peptidase_S1_PA_chymotrypsin"/>
</dbReference>
<dbReference type="GO" id="GO:0006508">
    <property type="term" value="P:proteolysis"/>
    <property type="evidence" value="ECO:0007669"/>
    <property type="project" value="UniProtKB-KW"/>
</dbReference>
<evidence type="ECO:0000256" key="10">
    <source>
        <dbReference type="SAM" id="Phobius"/>
    </source>
</evidence>
<dbReference type="InterPro" id="IPR009003">
    <property type="entry name" value="Peptidase_S1_PA"/>
</dbReference>
<dbReference type="EMBL" id="MWUU01000004">
    <property type="protein sequence ID" value="PCF56093.1"/>
    <property type="molecule type" value="Genomic_DNA"/>
</dbReference>